<reference evidence="4 5" key="1">
    <citation type="submission" date="2016-03" db="EMBL/GenBank/DDBJ databases">
        <authorList>
            <person name="Ploux O."/>
        </authorList>
    </citation>
    <scope>NUCLEOTIDE SEQUENCE [LARGE SCALE GENOMIC DNA]</scope>
    <source>
        <strain evidence="4 5">UAMH 11012</strain>
    </source>
</reference>
<dbReference type="Pfam" id="PF12796">
    <property type="entry name" value="Ank_2"/>
    <property type="match status" value="3"/>
</dbReference>
<evidence type="ECO:0000313" key="5">
    <source>
        <dbReference type="Proteomes" id="UP000184330"/>
    </source>
</evidence>
<dbReference type="SUPFAM" id="SSF48403">
    <property type="entry name" value="Ankyrin repeat"/>
    <property type="match status" value="1"/>
</dbReference>
<dbReference type="Gene3D" id="1.25.40.20">
    <property type="entry name" value="Ankyrin repeat-containing domain"/>
    <property type="match status" value="3"/>
</dbReference>
<dbReference type="PROSITE" id="PS50088">
    <property type="entry name" value="ANK_REPEAT"/>
    <property type="match status" value="5"/>
</dbReference>
<keyword evidence="2 3" id="KW-0040">ANK repeat</keyword>
<dbReference type="OrthoDB" id="341259at2759"/>
<dbReference type="STRING" id="576137.A0A1L7WIG9"/>
<sequence length="500" mass="55788">MQLHELQSVCEQISQQVDSTPETIIKYLLPQPSSLEGEDNSYSSIPERHVEPHQGYIGSSLLRPKCEKSTCQNRTGQSFQLTYCFPQWFLEKAIHIVAAMTYTGTPMFWLEVRRRVGWGSEDSILRFALTGNTVGVKSLLDVGTASMTDADPNHGRSALYYSVQHNRIETCEFLLNAGADPHAQDDYGISSYQKAWEQVFIKYGSPEDLEALQRLFPKEAISEAWEFSQLHEIVLCILPMSLAATLQDQKYREQVNIRDYKGRTPLHWAATRGDISAVNLLLDYGADVNAQDEGKATPLILAASSGSVRTIELLLLAGADVHLADIRGGHALHYVSRHQKKIAPVKLLLKAGAAVNCRNSYGHTPFIGAAIKNRYEIGMYLLQHGADMHKGSSNNNDTPLFESIFHNSHEFLRLLLREGAKHTHVNKSGSTILHAAALEADLETIEILAASRPGRLEVDLLDKNGKTALEISRQRIASPDGFQEAFERFLIIVRESNRDI</sequence>
<evidence type="ECO:0000313" key="4">
    <source>
        <dbReference type="EMBL" id="CZR52574.1"/>
    </source>
</evidence>
<gene>
    <name evidence="4" type="ORF">PAC_02451</name>
</gene>
<dbReference type="PRINTS" id="PR01415">
    <property type="entry name" value="ANKYRIN"/>
</dbReference>
<feature type="repeat" description="ANK" evidence="3">
    <location>
        <begin position="154"/>
        <end position="186"/>
    </location>
</feature>
<accession>A0A1L7WIG9</accession>
<dbReference type="EMBL" id="FJOG01000003">
    <property type="protein sequence ID" value="CZR52574.1"/>
    <property type="molecule type" value="Genomic_DNA"/>
</dbReference>
<dbReference type="InterPro" id="IPR002110">
    <property type="entry name" value="Ankyrin_rpt"/>
</dbReference>
<feature type="repeat" description="ANK" evidence="3">
    <location>
        <begin position="261"/>
        <end position="293"/>
    </location>
</feature>
<organism evidence="4 5">
    <name type="scientific">Phialocephala subalpina</name>
    <dbReference type="NCBI Taxonomy" id="576137"/>
    <lineage>
        <taxon>Eukaryota</taxon>
        <taxon>Fungi</taxon>
        <taxon>Dikarya</taxon>
        <taxon>Ascomycota</taxon>
        <taxon>Pezizomycotina</taxon>
        <taxon>Leotiomycetes</taxon>
        <taxon>Helotiales</taxon>
        <taxon>Mollisiaceae</taxon>
        <taxon>Phialocephala</taxon>
        <taxon>Phialocephala fortinii species complex</taxon>
    </lineage>
</organism>
<evidence type="ECO:0000256" key="1">
    <source>
        <dbReference type="ARBA" id="ARBA00022737"/>
    </source>
</evidence>
<evidence type="ECO:0000256" key="2">
    <source>
        <dbReference type="ARBA" id="ARBA00023043"/>
    </source>
</evidence>
<feature type="repeat" description="ANK" evidence="3">
    <location>
        <begin position="361"/>
        <end position="393"/>
    </location>
</feature>
<keyword evidence="5" id="KW-1185">Reference proteome</keyword>
<dbReference type="PROSITE" id="PS50297">
    <property type="entry name" value="ANK_REP_REGION"/>
    <property type="match status" value="3"/>
</dbReference>
<dbReference type="AlphaFoldDB" id="A0A1L7WIG9"/>
<dbReference type="PANTHER" id="PTHR24198">
    <property type="entry name" value="ANKYRIN REPEAT AND PROTEIN KINASE DOMAIN-CONTAINING PROTEIN"/>
    <property type="match status" value="1"/>
</dbReference>
<name>A0A1L7WIG9_9HELO</name>
<dbReference type="Proteomes" id="UP000184330">
    <property type="component" value="Unassembled WGS sequence"/>
</dbReference>
<dbReference type="SMART" id="SM00248">
    <property type="entry name" value="ANK"/>
    <property type="match status" value="7"/>
</dbReference>
<feature type="repeat" description="ANK" evidence="3">
    <location>
        <begin position="294"/>
        <end position="326"/>
    </location>
</feature>
<proteinExistence type="predicted"/>
<dbReference type="PANTHER" id="PTHR24198:SF165">
    <property type="entry name" value="ANKYRIN REPEAT-CONTAINING PROTEIN-RELATED"/>
    <property type="match status" value="1"/>
</dbReference>
<protein>
    <submittedName>
        <fullName evidence="4">Uncharacterized protein</fullName>
    </submittedName>
</protein>
<dbReference type="InterPro" id="IPR036770">
    <property type="entry name" value="Ankyrin_rpt-contain_sf"/>
</dbReference>
<evidence type="ECO:0000256" key="3">
    <source>
        <dbReference type="PROSITE-ProRule" id="PRU00023"/>
    </source>
</evidence>
<keyword evidence="1" id="KW-0677">Repeat</keyword>
<feature type="repeat" description="ANK" evidence="3">
    <location>
        <begin position="327"/>
        <end position="360"/>
    </location>
</feature>